<dbReference type="Proteomes" id="UP000199095">
    <property type="component" value="Unassembled WGS sequence"/>
</dbReference>
<gene>
    <name evidence="4" type="ORF">SAMN05421676_11519</name>
</gene>
<feature type="domain" description="Competence protein CoiA C-terminal" evidence="3">
    <location>
        <begin position="236"/>
        <end position="379"/>
    </location>
</feature>
<evidence type="ECO:0000313" key="5">
    <source>
        <dbReference type="Proteomes" id="UP000199095"/>
    </source>
</evidence>
<sequence>MKVFTMLKALRKSGTPVILLNKTKTELKELRKDTFYCPHCKEQVFIRAGDKVSPHYAHFQKSQCSFKNKGEGEYHTKGKIALYQWLISQDIEVEMEYYLPKIHQRPDLLAKWKNRYFAIEFQCAVIPPQIIRERSMGYVNAGIIPLWILGENHLKKRGIHQIKTTHFEALFIQKLTPALEPKILFYNPITNLLSSFSNPYSIKSRVYGLLQSSLLKDLTFEQIFSDSKVLDHQLYEYWLKEKRIFRNLRAQYPSSKDQSFILWLYKRGLHPQYLPAEIHLPLPHHFLIETPTYIWQSKVFLEIINPLSNGKTFTYNQVKQSLHSIQKRKPLASIFLEEDVPIREYLGVLEKLNVISQIKRNTYRKKRDVVFPETIEKAINADQNVLDKLIKLEKNT</sequence>
<dbReference type="Pfam" id="PF25166">
    <property type="entry name" value="CoiA_C"/>
    <property type="match status" value="1"/>
</dbReference>
<dbReference type="EMBL" id="FOHJ01000015">
    <property type="protein sequence ID" value="SEU02956.1"/>
    <property type="molecule type" value="Genomic_DNA"/>
</dbReference>
<dbReference type="InterPro" id="IPR021176">
    <property type="entry name" value="Competence-induced_CoiA"/>
</dbReference>
<reference evidence="5" key="1">
    <citation type="submission" date="2016-10" db="EMBL/GenBank/DDBJ databases">
        <authorList>
            <person name="Varghese N."/>
            <person name="Submissions S."/>
        </authorList>
    </citation>
    <scope>NUCLEOTIDE SEQUENCE [LARGE SCALE GENOMIC DNA]</scope>
    <source>
        <strain evidence="5">CGMCC 1.3566</strain>
    </source>
</reference>
<organism evidence="4 5">
    <name type="scientific">Salinibacillus kushneri</name>
    <dbReference type="NCBI Taxonomy" id="237682"/>
    <lineage>
        <taxon>Bacteria</taxon>
        <taxon>Bacillati</taxon>
        <taxon>Bacillota</taxon>
        <taxon>Bacilli</taxon>
        <taxon>Bacillales</taxon>
        <taxon>Bacillaceae</taxon>
        <taxon>Salinibacillus</taxon>
    </lineage>
</organism>
<dbReference type="InterPro" id="IPR057252">
    <property type="entry name" value="CoiA_C"/>
</dbReference>
<dbReference type="InterPro" id="IPR010330">
    <property type="entry name" value="CoiA_nuc"/>
</dbReference>
<protein>
    <submittedName>
        <fullName evidence="4">Competence protein CoiA-like family, contains a predicted nuclease domain</fullName>
    </submittedName>
</protein>
<dbReference type="Pfam" id="PF06054">
    <property type="entry name" value="CoiA_nuc"/>
    <property type="match status" value="1"/>
</dbReference>
<proteinExistence type="predicted"/>
<keyword evidence="5" id="KW-1185">Reference proteome</keyword>
<dbReference type="OrthoDB" id="3784230at2"/>
<evidence type="ECO:0000259" key="2">
    <source>
        <dbReference type="Pfam" id="PF25164"/>
    </source>
</evidence>
<name>A0A1I0IZX3_9BACI</name>
<dbReference type="STRING" id="237682.SAMN05421676_11519"/>
<dbReference type="RefSeq" id="WP_093137401.1">
    <property type="nucleotide sequence ID" value="NZ_FOHJ01000015.1"/>
</dbReference>
<evidence type="ECO:0000259" key="3">
    <source>
        <dbReference type="Pfam" id="PF25166"/>
    </source>
</evidence>
<dbReference type="PIRSF" id="PIRSF007487">
    <property type="entry name" value="Competence-induced_CoiA_bac"/>
    <property type="match status" value="1"/>
</dbReference>
<evidence type="ECO:0000313" key="4">
    <source>
        <dbReference type="EMBL" id="SEU02956.1"/>
    </source>
</evidence>
<dbReference type="AlphaFoldDB" id="A0A1I0IZX3"/>
<feature type="domain" description="Competence protein CoiA-like N-terminal" evidence="2">
    <location>
        <begin position="21"/>
        <end position="66"/>
    </location>
</feature>
<accession>A0A1I0IZX3</accession>
<dbReference type="Pfam" id="PF25164">
    <property type="entry name" value="CoiA_N"/>
    <property type="match status" value="1"/>
</dbReference>
<feature type="domain" description="Competence protein CoiA nuclease-like" evidence="1">
    <location>
        <begin position="71"/>
        <end position="227"/>
    </location>
</feature>
<evidence type="ECO:0000259" key="1">
    <source>
        <dbReference type="Pfam" id="PF06054"/>
    </source>
</evidence>
<dbReference type="InterPro" id="IPR057253">
    <property type="entry name" value="CoiA-like_N"/>
</dbReference>